<dbReference type="PANTHER" id="PTHR34718:SF2">
    <property type="entry name" value="PHD-TYPE DOMAIN-CONTAINING PROTEIN"/>
    <property type="match status" value="1"/>
</dbReference>
<dbReference type="Gene3D" id="3.30.40.10">
    <property type="entry name" value="Zinc/RING finger domain, C3HC4 (zinc finger)"/>
    <property type="match status" value="1"/>
</dbReference>
<dbReference type="SUPFAM" id="SSF54001">
    <property type="entry name" value="Cysteine proteinases"/>
    <property type="match status" value="1"/>
</dbReference>
<dbReference type="SUPFAM" id="SSF57903">
    <property type="entry name" value="FYVE/PHD zinc finger"/>
    <property type="match status" value="1"/>
</dbReference>
<keyword evidence="2" id="KW-0645">Protease</keyword>
<dbReference type="RefSeq" id="XP_026112243.1">
    <property type="nucleotide sequence ID" value="XM_026256458.1"/>
</dbReference>
<evidence type="ECO:0000256" key="8">
    <source>
        <dbReference type="SAM" id="MobiDB-lite"/>
    </source>
</evidence>
<feature type="domain" description="PHD-type" evidence="9">
    <location>
        <begin position="1074"/>
        <end position="1124"/>
    </location>
</feature>
<organism evidence="11 12">
    <name type="scientific">Carassius auratus</name>
    <name type="common">Goldfish</name>
    <dbReference type="NCBI Taxonomy" id="7957"/>
    <lineage>
        <taxon>Eukaryota</taxon>
        <taxon>Metazoa</taxon>
        <taxon>Chordata</taxon>
        <taxon>Craniata</taxon>
        <taxon>Vertebrata</taxon>
        <taxon>Euteleostomi</taxon>
        <taxon>Actinopterygii</taxon>
        <taxon>Neopterygii</taxon>
        <taxon>Teleostei</taxon>
        <taxon>Ostariophysi</taxon>
        <taxon>Cypriniformes</taxon>
        <taxon>Cyprinidae</taxon>
        <taxon>Cyprininae</taxon>
        <taxon>Carassius</taxon>
    </lineage>
</organism>
<dbReference type="InterPro" id="IPR001965">
    <property type="entry name" value="Znf_PHD"/>
</dbReference>
<evidence type="ECO:0000256" key="5">
    <source>
        <dbReference type="ARBA" id="ARBA00022801"/>
    </source>
</evidence>
<evidence type="ECO:0000259" key="9">
    <source>
        <dbReference type="PROSITE" id="PS50016"/>
    </source>
</evidence>
<accession>A0A6P6NUG1</accession>
<dbReference type="InterPro" id="IPR038765">
    <property type="entry name" value="Papain-like_cys_pep_sf"/>
</dbReference>
<feature type="compositionally biased region" description="Polar residues" evidence="8">
    <location>
        <begin position="824"/>
        <end position="833"/>
    </location>
</feature>
<dbReference type="Proteomes" id="UP000515129">
    <property type="component" value="Unplaced"/>
</dbReference>
<evidence type="ECO:0000256" key="4">
    <source>
        <dbReference type="ARBA" id="ARBA00022771"/>
    </source>
</evidence>
<comment type="similarity">
    <text evidence="1">Belongs to the peptidase C48 family.</text>
</comment>
<name>A0A6P6NUG1_CARAU</name>
<dbReference type="Gene3D" id="3.40.395.10">
    <property type="entry name" value="Adenoviral Proteinase, Chain A"/>
    <property type="match status" value="1"/>
</dbReference>
<dbReference type="Pfam" id="PF00628">
    <property type="entry name" value="PHD"/>
    <property type="match status" value="1"/>
</dbReference>
<keyword evidence="5" id="KW-0378">Hydrolase</keyword>
<sequence length="1125" mass="125981">MSKKKGPVFQCLGYCTFSDCPVCVEVTVKDESTLKAWVTLQGEVVCHSMDELRRRPVRADNREIFAKQLESVLPRALHLQCLDKIPPEVFESGCRDQAPTAAVLKNIAFNTRKKCRRHENEILSLEKMVEDKTDDENEVLQKVLLHPRGVMLWSKNTIRLFHQRCRDDIVYLDATGSIVKRPQGKSAPFYVYELVVRNPTKGGSPIPVATYVTCQHTTASVLFFMESFQTDYYKLFGRKSVRRPVMIMCDGSLVLMQVVAYSFCKLPLDGLINMYYDIVTGQLKDVIKLPILHRCLSHIMKNAKVFCRKHSPKHYRLSMHLFGLLTSAATLMEMDDIITSMTVLFSSPQSGENVEKHFQNLQNCMQTISFYEGSDHAENDLEITSGPTTFQSHFEEIVANAPVDEKGEPNEYYSRTFMPNLVKYFLPQAPLWSGLMLGDLGRHGKGPAYKSLSKFYMRCSQLATQNYTEDNKTQGIMEKSQWDLKKIRFQRRRLTRLDDFVQIYQHTHNALLKEFSDSTRKRKTYRVNVERWRERKPSKKGIYVSPIKKAFPFKTAKVAAVKVRQKPVEGQKTVSDPSVAGNKPDKAAVKVRQKPVEGQKTVSDPSVAGNKPDKAAVKVRQKPVEGQKTVSDPSVAGNKPDKAAVKVRQKPVEGQKTVSDPSVAGNKPDKAAVKVRQKPVEGQKTVSDPSVAGNKPDKAAVKVRQKPVEGQKTVSDPSVAGNKPDKAAVKVRQKPVEGQKTVSDPSVAGNKPDKAAVKVRQKPVEGQKTVSDPSVAGNKPDKAAVKVRQKPVEGQKTVSDPSVTGNKPDKAAVKVRQKPVEGQKTVSDPSLTGNKPDKELLQKTDILPSKHGSTKKSINKNYGPRWQGADPSKNISVKRLKINPQAPKGSKMTALLHPHHWLSSDDIDFASYLLANEYPHIDGFQSTLLFSVLHNGGVVGTPSGQFVQILHTGGNHWVTASNLFCPKNQVCIYDSLSTVMYNKEKQILSWLLRPVEDQFLVTYPVVQQQSNSSNCGLFAIAFAFVLCCNLRPENCQFREGRLRAELVSSFQKGRMLFKTEPRLNKAKSTQTLVNVYCLCRTAHCNEVMVECTSCKRWYHPNCAQIPQNAITGDDDWHCPNCTGKI</sequence>
<dbReference type="GO" id="GO:0008270">
    <property type="term" value="F:zinc ion binding"/>
    <property type="evidence" value="ECO:0007669"/>
    <property type="project" value="UniProtKB-KW"/>
</dbReference>
<dbReference type="PROSITE" id="PS50600">
    <property type="entry name" value="ULP_PROTEASE"/>
    <property type="match status" value="1"/>
</dbReference>
<dbReference type="AlphaFoldDB" id="A0A6P6NUG1"/>
<dbReference type="PANTHER" id="PTHR34718">
    <property type="entry name" value="PHD-TYPE DOMAIN-CONTAINING PROTEIN"/>
    <property type="match status" value="1"/>
</dbReference>
<dbReference type="PROSITE" id="PS01359">
    <property type="entry name" value="ZF_PHD_1"/>
    <property type="match status" value="1"/>
</dbReference>
<feature type="domain" description="Ubiquitin-like protease family profile" evidence="10">
    <location>
        <begin position="875"/>
        <end position="1026"/>
    </location>
</feature>
<evidence type="ECO:0000256" key="2">
    <source>
        <dbReference type="ARBA" id="ARBA00022670"/>
    </source>
</evidence>
<keyword evidence="4 7" id="KW-0863">Zinc-finger</keyword>
<protein>
    <submittedName>
        <fullName evidence="12">Uncharacterized protein LOC113090850</fullName>
    </submittedName>
</protein>
<dbReference type="GO" id="GO:0008234">
    <property type="term" value="F:cysteine-type peptidase activity"/>
    <property type="evidence" value="ECO:0007669"/>
    <property type="project" value="InterPro"/>
</dbReference>
<dbReference type="OrthoDB" id="8815111at2759"/>
<evidence type="ECO:0000313" key="12">
    <source>
        <dbReference type="RefSeq" id="XP_026112243.1"/>
    </source>
</evidence>
<evidence type="ECO:0000256" key="1">
    <source>
        <dbReference type="ARBA" id="ARBA00005234"/>
    </source>
</evidence>
<keyword evidence="3" id="KW-0479">Metal-binding</keyword>
<gene>
    <name evidence="12" type="primary">LOC113090850</name>
</gene>
<dbReference type="SMART" id="SM00249">
    <property type="entry name" value="PHD"/>
    <property type="match status" value="1"/>
</dbReference>
<feature type="compositionally biased region" description="Polar residues" evidence="8">
    <location>
        <begin position="796"/>
        <end position="805"/>
    </location>
</feature>
<dbReference type="KEGG" id="caua:113090850"/>
<keyword evidence="11" id="KW-1185">Reference proteome</keyword>
<proteinExistence type="inferred from homology"/>
<dbReference type="GeneID" id="113090850"/>
<keyword evidence="6" id="KW-0862">Zinc</keyword>
<evidence type="ECO:0000256" key="6">
    <source>
        <dbReference type="ARBA" id="ARBA00022833"/>
    </source>
</evidence>
<feature type="region of interest" description="Disordered" evidence="8">
    <location>
        <begin position="565"/>
        <end position="871"/>
    </location>
</feature>
<evidence type="ECO:0000256" key="7">
    <source>
        <dbReference type="PROSITE-ProRule" id="PRU00146"/>
    </source>
</evidence>
<dbReference type="InterPro" id="IPR019786">
    <property type="entry name" value="Zinc_finger_PHD-type_CS"/>
</dbReference>
<evidence type="ECO:0000313" key="11">
    <source>
        <dbReference type="Proteomes" id="UP000515129"/>
    </source>
</evidence>
<dbReference type="InterPro" id="IPR019787">
    <property type="entry name" value="Znf_PHD-finger"/>
</dbReference>
<dbReference type="InterPro" id="IPR011011">
    <property type="entry name" value="Znf_FYVE_PHD"/>
</dbReference>
<dbReference type="PROSITE" id="PS50016">
    <property type="entry name" value="ZF_PHD_2"/>
    <property type="match status" value="1"/>
</dbReference>
<evidence type="ECO:0000259" key="10">
    <source>
        <dbReference type="PROSITE" id="PS50600"/>
    </source>
</evidence>
<dbReference type="InterPro" id="IPR013083">
    <property type="entry name" value="Znf_RING/FYVE/PHD"/>
</dbReference>
<evidence type="ECO:0000256" key="3">
    <source>
        <dbReference type="ARBA" id="ARBA00022723"/>
    </source>
</evidence>
<reference evidence="12" key="1">
    <citation type="submission" date="2025-08" db="UniProtKB">
        <authorList>
            <consortium name="RefSeq"/>
        </authorList>
    </citation>
    <scope>IDENTIFICATION</scope>
    <source>
        <strain evidence="12">Wakin</strain>
        <tissue evidence="12">Muscle</tissue>
    </source>
</reference>
<dbReference type="InterPro" id="IPR003653">
    <property type="entry name" value="Peptidase_C48_C"/>
</dbReference>
<dbReference type="Pfam" id="PF02902">
    <property type="entry name" value="Peptidase_C48"/>
    <property type="match status" value="1"/>
</dbReference>
<dbReference type="GO" id="GO:0006508">
    <property type="term" value="P:proteolysis"/>
    <property type="evidence" value="ECO:0007669"/>
    <property type="project" value="UniProtKB-KW"/>
</dbReference>